<keyword evidence="2 10" id="KW-0963">Cytoplasm</keyword>
<dbReference type="SMART" id="SM00448">
    <property type="entry name" value="REC"/>
    <property type="match status" value="1"/>
</dbReference>
<dbReference type="PANTHER" id="PTHR45526">
    <property type="entry name" value="TRANSCRIPTIONAL REGULATORY PROTEIN DPIA"/>
    <property type="match status" value="1"/>
</dbReference>
<dbReference type="InterPro" id="IPR024187">
    <property type="entry name" value="Sig_transdc_resp-reg_cit/mal"/>
</dbReference>
<dbReference type="InterPro" id="IPR011006">
    <property type="entry name" value="CheY-like_superfamily"/>
</dbReference>
<keyword evidence="3 11" id="KW-0597">Phosphoprotein</keyword>
<dbReference type="Pfam" id="PF00072">
    <property type="entry name" value="Response_reg"/>
    <property type="match status" value="1"/>
</dbReference>
<organism evidence="13 14">
    <name type="scientific">Metallumcola ferriviriculae</name>
    <dbReference type="NCBI Taxonomy" id="3039180"/>
    <lineage>
        <taxon>Bacteria</taxon>
        <taxon>Bacillati</taxon>
        <taxon>Bacillota</taxon>
        <taxon>Clostridia</taxon>
        <taxon>Neomoorellales</taxon>
        <taxon>Desulfitibacteraceae</taxon>
        <taxon>Metallumcola</taxon>
    </lineage>
</organism>
<protein>
    <recommendedName>
        <fullName evidence="10">Transcriptional regulatory protein</fullName>
    </recommendedName>
</protein>
<sequence>MVRTVIVEDDPMVMEVNRQYIENVDGFQIVGTAETGAEAIEIVKKIKPQLVILDIFLPDKDGLETLREIRQSNLPTDVILVTAVRDAETIRQVFRLGAVDYIVKPFKFERIKSALEAYKALLNKLNKKESLSQEDIDQITTLKTQELSEELPKGLTEVTMKQVILYLFKQNESLSAEEVAEGIGLARVTARRYLDYLEKTGKVKLEVQYGSVGRPINRYRNNA</sequence>
<dbReference type="GO" id="GO:0005737">
    <property type="term" value="C:cytoplasm"/>
    <property type="evidence" value="ECO:0007669"/>
    <property type="project" value="UniProtKB-SubCell"/>
</dbReference>
<evidence type="ECO:0000256" key="5">
    <source>
        <dbReference type="ARBA" id="ARBA00023015"/>
    </source>
</evidence>
<evidence type="ECO:0000256" key="2">
    <source>
        <dbReference type="ARBA" id="ARBA00022490"/>
    </source>
</evidence>
<evidence type="ECO:0000256" key="10">
    <source>
        <dbReference type="PIRNR" id="PIRNR006171"/>
    </source>
</evidence>
<dbReference type="InterPro" id="IPR001789">
    <property type="entry name" value="Sig_transdc_resp-reg_receiver"/>
</dbReference>
<evidence type="ECO:0000256" key="1">
    <source>
        <dbReference type="ARBA" id="ARBA00004496"/>
    </source>
</evidence>
<evidence type="ECO:0000313" key="13">
    <source>
        <dbReference type="EMBL" id="WRO21145.1"/>
    </source>
</evidence>
<dbReference type="InterPro" id="IPR036390">
    <property type="entry name" value="WH_DNA-bd_sf"/>
</dbReference>
<keyword evidence="14" id="KW-1185">Reference proteome</keyword>
<feature type="domain" description="Response regulatory" evidence="12">
    <location>
        <begin position="3"/>
        <end position="119"/>
    </location>
</feature>
<dbReference type="GO" id="GO:0000156">
    <property type="term" value="F:phosphorelay response regulator activity"/>
    <property type="evidence" value="ECO:0007669"/>
    <property type="project" value="TreeGrafter"/>
</dbReference>
<dbReference type="GO" id="GO:0003700">
    <property type="term" value="F:DNA-binding transcription factor activity"/>
    <property type="evidence" value="ECO:0007669"/>
    <property type="project" value="InterPro"/>
</dbReference>
<comment type="subcellular location">
    <subcellularLocation>
        <location evidence="1 10">Cytoplasm</location>
    </subcellularLocation>
</comment>
<dbReference type="SUPFAM" id="SSF46785">
    <property type="entry name" value="Winged helix' DNA-binding domain"/>
    <property type="match status" value="1"/>
</dbReference>
<proteinExistence type="predicted"/>
<dbReference type="Gene3D" id="1.10.10.10">
    <property type="entry name" value="Winged helix-like DNA-binding domain superfamily/Winged helix DNA-binding domain"/>
    <property type="match status" value="1"/>
</dbReference>
<dbReference type="Gene3D" id="3.40.50.2300">
    <property type="match status" value="1"/>
</dbReference>
<dbReference type="SUPFAM" id="SSF52172">
    <property type="entry name" value="CheY-like"/>
    <property type="match status" value="1"/>
</dbReference>
<dbReference type="PIRSF" id="PIRSF006171">
    <property type="entry name" value="RR_citrat_malat"/>
    <property type="match status" value="1"/>
</dbReference>
<dbReference type="RefSeq" id="WP_366924002.1">
    <property type="nucleotide sequence ID" value="NZ_CP121694.1"/>
</dbReference>
<keyword evidence="6 10" id="KW-0238">DNA-binding</keyword>
<evidence type="ECO:0000256" key="8">
    <source>
        <dbReference type="ARBA" id="ARBA00023163"/>
    </source>
</evidence>
<evidence type="ECO:0000259" key="12">
    <source>
        <dbReference type="PROSITE" id="PS50110"/>
    </source>
</evidence>
<evidence type="ECO:0000256" key="3">
    <source>
        <dbReference type="ARBA" id="ARBA00022553"/>
    </source>
</evidence>
<dbReference type="InterPro" id="IPR048714">
    <property type="entry name" value="DpiA-like_HTH"/>
</dbReference>
<name>A0AAU0UJQ6_9FIRM</name>
<evidence type="ECO:0000256" key="7">
    <source>
        <dbReference type="ARBA" id="ARBA00023159"/>
    </source>
</evidence>
<evidence type="ECO:0000256" key="9">
    <source>
        <dbReference type="ARBA" id="ARBA00024867"/>
    </source>
</evidence>
<gene>
    <name evidence="13" type="ORF">MFMK1_000941</name>
</gene>
<dbReference type="Proteomes" id="UP001329915">
    <property type="component" value="Chromosome"/>
</dbReference>
<dbReference type="PANTHER" id="PTHR45526:SF1">
    <property type="entry name" value="TRANSCRIPTIONAL REGULATORY PROTEIN DCUR-RELATED"/>
    <property type="match status" value="1"/>
</dbReference>
<dbReference type="AlphaFoldDB" id="A0AAU0UJQ6"/>
<evidence type="ECO:0000256" key="11">
    <source>
        <dbReference type="PROSITE-ProRule" id="PRU00169"/>
    </source>
</evidence>
<dbReference type="Pfam" id="PF20714">
    <property type="entry name" value="HTH_64"/>
    <property type="match status" value="1"/>
</dbReference>
<dbReference type="PROSITE" id="PS50110">
    <property type="entry name" value="RESPONSE_REGULATORY"/>
    <property type="match status" value="1"/>
</dbReference>
<dbReference type="KEGG" id="dbc:MFMK1_000941"/>
<evidence type="ECO:0000256" key="6">
    <source>
        <dbReference type="ARBA" id="ARBA00023125"/>
    </source>
</evidence>
<dbReference type="CDD" id="cd19925">
    <property type="entry name" value="REC_citrate_TCS"/>
    <property type="match status" value="1"/>
</dbReference>
<reference evidence="13 14" key="1">
    <citation type="submission" date="2023-04" db="EMBL/GenBank/DDBJ databases">
        <authorList>
            <person name="Hsu D."/>
        </authorList>
    </citation>
    <scope>NUCLEOTIDE SEQUENCE [LARGE SCALE GENOMIC DNA]</scope>
    <source>
        <strain evidence="13 14">MK1</strain>
    </source>
</reference>
<keyword evidence="7 10" id="KW-0010">Activator</keyword>
<evidence type="ECO:0000256" key="4">
    <source>
        <dbReference type="ARBA" id="ARBA00023012"/>
    </source>
</evidence>
<evidence type="ECO:0000313" key="14">
    <source>
        <dbReference type="Proteomes" id="UP001329915"/>
    </source>
</evidence>
<accession>A0AAU0UJQ6</accession>
<dbReference type="InterPro" id="IPR051271">
    <property type="entry name" value="2C-system_Tx_regulators"/>
</dbReference>
<dbReference type="InterPro" id="IPR036388">
    <property type="entry name" value="WH-like_DNA-bd_sf"/>
</dbReference>
<keyword evidence="4 10" id="KW-0902">Two-component regulatory system</keyword>
<keyword evidence="5 10" id="KW-0805">Transcription regulation</keyword>
<dbReference type="EMBL" id="CP121694">
    <property type="protein sequence ID" value="WRO21145.1"/>
    <property type="molecule type" value="Genomic_DNA"/>
</dbReference>
<comment type="function">
    <text evidence="9">May play the central regulatory role in sporulation. It may be an element of the effector pathway responsible for the activation of sporulation genes in response to nutritional stress. Spo0A may act in concert with spo0H (a sigma factor) to control the expression of some genes that are critical to the sporulation process.</text>
</comment>
<keyword evidence="8 10" id="KW-0804">Transcription</keyword>
<dbReference type="GO" id="GO:0003677">
    <property type="term" value="F:DNA binding"/>
    <property type="evidence" value="ECO:0007669"/>
    <property type="project" value="UniProtKB-KW"/>
</dbReference>
<feature type="modified residue" description="4-aspartylphosphate" evidence="11">
    <location>
        <position position="54"/>
    </location>
</feature>